<name>A0ACB7SGT6_HYAAI</name>
<dbReference type="Proteomes" id="UP000821845">
    <property type="component" value="Chromosome 4"/>
</dbReference>
<keyword evidence="2" id="KW-1185">Reference proteome</keyword>
<comment type="caution">
    <text evidence="1">The sequence shown here is derived from an EMBL/GenBank/DDBJ whole genome shotgun (WGS) entry which is preliminary data.</text>
</comment>
<evidence type="ECO:0000313" key="2">
    <source>
        <dbReference type="Proteomes" id="UP000821845"/>
    </source>
</evidence>
<protein>
    <submittedName>
        <fullName evidence="1">Uncharacterized protein</fullName>
    </submittedName>
</protein>
<evidence type="ECO:0000313" key="1">
    <source>
        <dbReference type="EMBL" id="KAH6931899.1"/>
    </source>
</evidence>
<reference evidence="1" key="1">
    <citation type="submission" date="2020-05" db="EMBL/GenBank/DDBJ databases">
        <title>Large-scale comparative analyses of tick genomes elucidate their genetic diversity and vector capacities.</title>
        <authorList>
            <person name="Jia N."/>
            <person name="Wang J."/>
            <person name="Shi W."/>
            <person name="Du L."/>
            <person name="Sun Y."/>
            <person name="Zhan W."/>
            <person name="Jiang J."/>
            <person name="Wang Q."/>
            <person name="Zhang B."/>
            <person name="Ji P."/>
            <person name="Sakyi L.B."/>
            <person name="Cui X."/>
            <person name="Yuan T."/>
            <person name="Jiang B."/>
            <person name="Yang W."/>
            <person name="Lam T.T.-Y."/>
            <person name="Chang Q."/>
            <person name="Ding S."/>
            <person name="Wang X."/>
            <person name="Zhu J."/>
            <person name="Ruan X."/>
            <person name="Zhao L."/>
            <person name="Wei J."/>
            <person name="Que T."/>
            <person name="Du C."/>
            <person name="Cheng J."/>
            <person name="Dai P."/>
            <person name="Han X."/>
            <person name="Huang E."/>
            <person name="Gao Y."/>
            <person name="Liu J."/>
            <person name="Shao H."/>
            <person name="Ye R."/>
            <person name="Li L."/>
            <person name="Wei W."/>
            <person name="Wang X."/>
            <person name="Wang C."/>
            <person name="Yang T."/>
            <person name="Huo Q."/>
            <person name="Li W."/>
            <person name="Guo W."/>
            <person name="Chen H."/>
            <person name="Zhou L."/>
            <person name="Ni X."/>
            <person name="Tian J."/>
            <person name="Zhou Y."/>
            <person name="Sheng Y."/>
            <person name="Liu T."/>
            <person name="Pan Y."/>
            <person name="Xia L."/>
            <person name="Li J."/>
            <person name="Zhao F."/>
            <person name="Cao W."/>
        </authorList>
    </citation>
    <scope>NUCLEOTIDE SEQUENCE</scope>
    <source>
        <strain evidence="1">Hyas-2018</strain>
    </source>
</reference>
<proteinExistence type="predicted"/>
<dbReference type="EMBL" id="CM023484">
    <property type="protein sequence ID" value="KAH6931899.1"/>
    <property type="molecule type" value="Genomic_DNA"/>
</dbReference>
<accession>A0ACB7SGT6</accession>
<organism evidence="1 2">
    <name type="scientific">Hyalomma asiaticum</name>
    <name type="common">Tick</name>
    <dbReference type="NCBI Taxonomy" id="266040"/>
    <lineage>
        <taxon>Eukaryota</taxon>
        <taxon>Metazoa</taxon>
        <taxon>Ecdysozoa</taxon>
        <taxon>Arthropoda</taxon>
        <taxon>Chelicerata</taxon>
        <taxon>Arachnida</taxon>
        <taxon>Acari</taxon>
        <taxon>Parasitiformes</taxon>
        <taxon>Ixodida</taxon>
        <taxon>Ixodoidea</taxon>
        <taxon>Ixodidae</taxon>
        <taxon>Hyalomminae</taxon>
        <taxon>Hyalomma</taxon>
    </lineage>
</organism>
<gene>
    <name evidence="1" type="ORF">HPB50_001395</name>
</gene>
<sequence length="115" mass="12951">MIRFLSTLRSHRRQSRSVRSTSDKLLPLRAATAPTVTLANVDRPSATMPLWSLSDGARRSKKPRCADRPFVRIERRNGTQTRSRAAPGTSKLLAEGRMLNNERGQRHNSTAQSLR</sequence>